<evidence type="ECO:0000256" key="1">
    <source>
        <dbReference type="SAM" id="MobiDB-lite"/>
    </source>
</evidence>
<dbReference type="Proteomes" id="UP000225706">
    <property type="component" value="Unassembled WGS sequence"/>
</dbReference>
<sequence>MPESSIDNRDVLECVEAGGRRKKARFPNQWSSTNTTPHQRTLELEGVIEVLREYDSVEGNDINCSICGKLYKSKVCFTKHLWEHSVYWDLFDALKNQERVLSIQAAIILSQPYLEFLLVTSPTSTEKKKEDPKPNSIYRKNATRKRQRESSTCSVDF</sequence>
<reference evidence="4" key="1">
    <citation type="journal article" date="2017" name="bioRxiv">
        <title>Comparative analysis of the genomes of Stylophora pistillata and Acropora digitifera provides evidence for extensive differences between species of corals.</title>
        <authorList>
            <person name="Voolstra C.R."/>
            <person name="Li Y."/>
            <person name="Liew Y.J."/>
            <person name="Baumgarten S."/>
            <person name="Zoccola D."/>
            <person name="Flot J.-F."/>
            <person name="Tambutte S."/>
            <person name="Allemand D."/>
            <person name="Aranda M."/>
        </authorList>
    </citation>
    <scope>NUCLEOTIDE SEQUENCE [LARGE SCALE GENOMIC DNA]</scope>
</reference>
<evidence type="ECO:0000313" key="3">
    <source>
        <dbReference type="EMBL" id="PFX33942.1"/>
    </source>
</evidence>
<dbReference type="InterPro" id="IPR013087">
    <property type="entry name" value="Znf_C2H2_type"/>
</dbReference>
<proteinExistence type="predicted"/>
<evidence type="ECO:0000313" key="4">
    <source>
        <dbReference type="Proteomes" id="UP000225706"/>
    </source>
</evidence>
<dbReference type="AlphaFoldDB" id="A0A2B4SZE3"/>
<dbReference type="EMBL" id="LSMT01000007">
    <property type="protein sequence ID" value="PFX33942.1"/>
    <property type="molecule type" value="Genomic_DNA"/>
</dbReference>
<accession>A0A2B4SZE3</accession>
<protein>
    <recommendedName>
        <fullName evidence="2">C2H2-type domain-containing protein</fullName>
    </recommendedName>
</protein>
<dbReference type="PROSITE" id="PS00028">
    <property type="entry name" value="ZINC_FINGER_C2H2_1"/>
    <property type="match status" value="1"/>
</dbReference>
<dbReference type="OrthoDB" id="6480314at2759"/>
<gene>
    <name evidence="3" type="ORF">AWC38_SpisGene1192</name>
</gene>
<comment type="caution">
    <text evidence="3">The sequence shown here is derived from an EMBL/GenBank/DDBJ whole genome shotgun (WGS) entry which is preliminary data.</text>
</comment>
<feature type="domain" description="C2H2-type" evidence="2">
    <location>
        <begin position="64"/>
        <end position="84"/>
    </location>
</feature>
<feature type="region of interest" description="Disordered" evidence="1">
    <location>
        <begin position="125"/>
        <end position="157"/>
    </location>
</feature>
<evidence type="ECO:0000259" key="2">
    <source>
        <dbReference type="PROSITE" id="PS00028"/>
    </source>
</evidence>
<keyword evidence="4" id="KW-1185">Reference proteome</keyword>
<dbReference type="STRING" id="50429.A0A2B4SZE3"/>
<name>A0A2B4SZE3_STYPI</name>
<organism evidence="3 4">
    <name type="scientific">Stylophora pistillata</name>
    <name type="common">Smooth cauliflower coral</name>
    <dbReference type="NCBI Taxonomy" id="50429"/>
    <lineage>
        <taxon>Eukaryota</taxon>
        <taxon>Metazoa</taxon>
        <taxon>Cnidaria</taxon>
        <taxon>Anthozoa</taxon>
        <taxon>Hexacorallia</taxon>
        <taxon>Scleractinia</taxon>
        <taxon>Astrocoeniina</taxon>
        <taxon>Pocilloporidae</taxon>
        <taxon>Stylophora</taxon>
    </lineage>
</organism>